<comment type="caution">
    <text evidence="2">The sequence shown here is derived from an EMBL/GenBank/DDBJ whole genome shotgun (WGS) entry which is preliminary data.</text>
</comment>
<dbReference type="AlphaFoldDB" id="A0ABD3G270"/>
<keyword evidence="3" id="KW-1185">Reference proteome</keyword>
<evidence type="ECO:0000313" key="3">
    <source>
        <dbReference type="Proteomes" id="UP001632037"/>
    </source>
</evidence>
<feature type="compositionally biased region" description="Basic and acidic residues" evidence="1">
    <location>
        <begin position="132"/>
        <end position="147"/>
    </location>
</feature>
<feature type="region of interest" description="Disordered" evidence="1">
    <location>
        <begin position="86"/>
        <end position="168"/>
    </location>
</feature>
<proteinExistence type="predicted"/>
<feature type="compositionally biased region" description="Polar residues" evidence="1">
    <location>
        <begin position="86"/>
        <end position="97"/>
    </location>
</feature>
<gene>
    <name evidence="2" type="ORF">V7S43_001851</name>
</gene>
<accession>A0ABD3G270</accession>
<name>A0ABD3G270_9STRA</name>
<organism evidence="2 3">
    <name type="scientific">Phytophthora oleae</name>
    <dbReference type="NCBI Taxonomy" id="2107226"/>
    <lineage>
        <taxon>Eukaryota</taxon>
        <taxon>Sar</taxon>
        <taxon>Stramenopiles</taxon>
        <taxon>Oomycota</taxon>
        <taxon>Peronosporomycetes</taxon>
        <taxon>Peronosporales</taxon>
        <taxon>Peronosporaceae</taxon>
        <taxon>Phytophthora</taxon>
    </lineage>
</organism>
<feature type="region of interest" description="Disordered" evidence="1">
    <location>
        <begin position="469"/>
        <end position="515"/>
    </location>
</feature>
<reference evidence="2 3" key="1">
    <citation type="submission" date="2024-09" db="EMBL/GenBank/DDBJ databases">
        <title>Genome sequencing and assembly of Phytophthora oleae, isolate VK10A, causative agent of rot of olive drupes.</title>
        <authorList>
            <person name="Conti Taguali S."/>
            <person name="Riolo M."/>
            <person name="La Spada F."/>
            <person name="Cacciola S.O."/>
            <person name="Dionisio G."/>
        </authorList>
    </citation>
    <scope>NUCLEOTIDE SEQUENCE [LARGE SCALE GENOMIC DNA]</scope>
    <source>
        <strain evidence="2 3">VK10A</strain>
    </source>
</reference>
<evidence type="ECO:0000313" key="2">
    <source>
        <dbReference type="EMBL" id="KAL3672554.1"/>
    </source>
</evidence>
<protein>
    <submittedName>
        <fullName evidence="2">Uncharacterized protein</fullName>
    </submittedName>
</protein>
<sequence>MIPVDALQSSYNSVLQDGISSIDSAVDDTVAALSHLKEVRDAVAKLGQDKPHRNKSLLNTMDRTMSLQQELELALQKMIQVVNAKGTNSNRRLSTDSSRSEVSRGVSKGDSNSESSAESEDKPIATSARLQLGRERGGNDELRKRNGEFQNENQKRIRLTSENATSAGSSRILNLLPPVEEEKTPLRPIEIVECTEDNVVDGLKTSGQYLGMMRKLAKMSAIKRYAHTREVLQEIADVVDKYGKTRLREEHAVILVRTVMMWPLRDNTDQKSLMDVYQRFLKSMEAYEGQMVNKNDRAQLKSLIPNLSWVLKELESCVSNNEQLKGPAGGAQSQPPVVSAAKPLPSSSSEEQQHAATYTTLIKNGKQMPIRSRLQVIPRILFLLKDGMVTDEAGAQKSAIADSIEELLKWIVKGSKVWQDLGAYQVFAVILSSYAEQHFELEKLKRVADQFSKTIDKLRLESSGGKIVHADSRQGTDNVQPATLMRGALEEKKGKGTNTNENERESGKRSSPRLELTKGNCLEKLRMMTQVSVAGRRQHLPDMLTKLTDIVLVSKKQEQLPILKYVLLWAKLSAGSGDDMIAYDRFCKAMATIINKSPEGGRKAGLERLNNSLLAMLKEHEAKNTETPTKMSISYDLMVFRVNAMAPGERVKHIPEVFNSLKKEMSRGAEATNIHEILNSLKTVKQWADYVPEGSNFRQLYGDLAEQIELYNRGVSMFYAKVSLTSEIQNFRAITGITLPDNGETTVDGVLAKVKQLSEASEAQRQLQVDGCICMLGKFYYKHVSACGQLP</sequence>
<dbReference type="EMBL" id="JBIMZQ010000003">
    <property type="protein sequence ID" value="KAL3672554.1"/>
    <property type="molecule type" value="Genomic_DNA"/>
</dbReference>
<evidence type="ECO:0000256" key="1">
    <source>
        <dbReference type="SAM" id="MobiDB-lite"/>
    </source>
</evidence>
<feature type="region of interest" description="Disordered" evidence="1">
    <location>
        <begin position="322"/>
        <end position="353"/>
    </location>
</feature>
<dbReference type="Proteomes" id="UP001632037">
    <property type="component" value="Unassembled WGS sequence"/>
</dbReference>